<dbReference type="RefSeq" id="WP_258119826.1">
    <property type="nucleotide sequence ID" value="NZ_CP062229.1"/>
</dbReference>
<sequence length="96" mass="10661">MTIFRACSWVEDAKRWMHGDESDIVLIAKIRRPANTVAVWKSTLKSPPSMTCRCSSAAAMAVSIMLVTMRVPAGRKFGGPTSARYCRQRRNFPAIG</sequence>
<organism evidence="1 2">
    <name type="scientific">Mesorhizobium onobrychidis</name>
    <dbReference type="NCBI Taxonomy" id="2775404"/>
    <lineage>
        <taxon>Bacteria</taxon>
        <taxon>Pseudomonadati</taxon>
        <taxon>Pseudomonadota</taxon>
        <taxon>Alphaproteobacteria</taxon>
        <taxon>Hyphomicrobiales</taxon>
        <taxon>Phyllobacteriaceae</taxon>
        <taxon>Mesorhizobium</taxon>
    </lineage>
</organism>
<proteinExistence type="predicted"/>
<dbReference type="EMBL" id="CP062229">
    <property type="protein sequence ID" value="UVC15169.1"/>
    <property type="molecule type" value="Genomic_DNA"/>
</dbReference>
<dbReference type="Proteomes" id="UP001058098">
    <property type="component" value="Chromosome"/>
</dbReference>
<reference evidence="1" key="1">
    <citation type="submission" date="2020-09" db="EMBL/GenBank/DDBJ databases">
        <title>Rhizobia associated with sainfoin plants.</title>
        <authorList>
            <person name="Asharfi S."/>
            <person name="Kuzmanovic N."/>
            <person name="Bunk B."/>
            <person name="Sproeer C."/>
            <person name="Becker M."/>
            <person name="Thuenen T."/>
        </authorList>
    </citation>
    <scope>NUCLEOTIDE SEQUENCE</scope>
    <source>
        <strain evidence="1">OM4</strain>
    </source>
</reference>
<accession>A0ABY5QW65</accession>
<gene>
    <name evidence="1" type="ORF">IHQ72_32110</name>
</gene>
<evidence type="ECO:0000313" key="2">
    <source>
        <dbReference type="Proteomes" id="UP001058098"/>
    </source>
</evidence>
<evidence type="ECO:0000313" key="1">
    <source>
        <dbReference type="EMBL" id="UVC15169.1"/>
    </source>
</evidence>
<keyword evidence="2" id="KW-1185">Reference proteome</keyword>
<name>A0ABY5QW65_9HYPH</name>
<protein>
    <submittedName>
        <fullName evidence="1">Uncharacterized protein</fullName>
    </submittedName>
</protein>